<protein>
    <submittedName>
        <fullName evidence="1">Uncharacterized protein</fullName>
    </submittedName>
</protein>
<dbReference type="Proteomes" id="UP000503339">
    <property type="component" value="Chromosome"/>
</dbReference>
<gene>
    <name evidence="1" type="ORF">EB233_14295</name>
</gene>
<proteinExistence type="predicted"/>
<dbReference type="KEGG" id="merd:EB233_14295"/>
<evidence type="ECO:0000313" key="2">
    <source>
        <dbReference type="Proteomes" id="UP000503339"/>
    </source>
</evidence>
<dbReference type="AlphaFoldDB" id="A0A6M7UH57"/>
<reference evidence="1 2" key="1">
    <citation type="submission" date="2018-10" db="EMBL/GenBank/DDBJ databases">
        <authorList>
            <person name="Perry B.J."/>
            <person name="Sullivan J.T."/>
            <person name="Murphy R.J.T."/>
            <person name="Ramsay J.P."/>
            <person name="Ronson C.W."/>
        </authorList>
    </citation>
    <scope>NUCLEOTIDE SEQUENCE [LARGE SCALE GENOMIC DNA]</scope>
    <source>
        <strain evidence="1 2">NZP2014</strain>
    </source>
</reference>
<dbReference type="RefSeq" id="WP_064989371.1">
    <property type="nucleotide sequence ID" value="NZ_CP033361.1"/>
</dbReference>
<accession>A0A6M7UH57</accession>
<organism evidence="1 2">
    <name type="scientific">Mesorhizobium erdmanii</name>
    <dbReference type="NCBI Taxonomy" id="1777866"/>
    <lineage>
        <taxon>Bacteria</taxon>
        <taxon>Pseudomonadati</taxon>
        <taxon>Pseudomonadota</taxon>
        <taxon>Alphaproteobacteria</taxon>
        <taxon>Hyphomicrobiales</taxon>
        <taxon>Phyllobacteriaceae</taxon>
        <taxon>Mesorhizobium</taxon>
    </lineage>
</organism>
<dbReference type="EMBL" id="CP033361">
    <property type="protein sequence ID" value="QKC76551.1"/>
    <property type="molecule type" value="Genomic_DNA"/>
</dbReference>
<sequence>MTREFDTSTKPNTNLSSRLGAGRRFLVPDDVLRDAALSTAEKRAMLSFWASDANVVADAPSLRQLEGGIAVGIDDILDALKSLDTPPAIAWPRALDRRRSAARRWFRRPGPNDDDDPPPSPACVMYPRRGGGGAVAFPEPAYA</sequence>
<name>A0A6M7UH57_9HYPH</name>
<evidence type="ECO:0000313" key="1">
    <source>
        <dbReference type="EMBL" id="QKC76551.1"/>
    </source>
</evidence>
<keyword evidence="2" id="KW-1185">Reference proteome</keyword>